<evidence type="ECO:0000256" key="1">
    <source>
        <dbReference type="ARBA" id="ARBA00022490"/>
    </source>
</evidence>
<dbReference type="HAMAP" id="MF_01077">
    <property type="entry name" value="RimP"/>
    <property type="match status" value="1"/>
</dbReference>
<dbReference type="SUPFAM" id="SSF75420">
    <property type="entry name" value="YhbC-like, N-terminal domain"/>
    <property type="match status" value="1"/>
</dbReference>
<evidence type="ECO:0000256" key="3">
    <source>
        <dbReference type="HAMAP-Rule" id="MF_01077"/>
    </source>
</evidence>
<reference evidence="5 6" key="1">
    <citation type="submission" date="2019-02" db="EMBL/GenBank/DDBJ databases">
        <title>Complete Genome Sequence and Methylome Analysis of free living Spirochaetas.</title>
        <authorList>
            <person name="Fomenkov A."/>
            <person name="Dubinina G."/>
            <person name="Leshcheva N."/>
            <person name="Mikheeva N."/>
            <person name="Grabovich M."/>
            <person name="Vincze T."/>
            <person name="Roberts R.J."/>
        </authorList>
    </citation>
    <scope>NUCLEOTIDE SEQUENCE [LARGE SCALE GENOMIC DNA]</scope>
    <source>
        <strain evidence="5 6">K2</strain>
    </source>
</reference>
<evidence type="ECO:0000259" key="4">
    <source>
        <dbReference type="Pfam" id="PF02576"/>
    </source>
</evidence>
<feature type="domain" description="Ribosome maturation factor RimP N-terminal" evidence="4">
    <location>
        <begin position="19"/>
        <end position="89"/>
    </location>
</feature>
<keyword evidence="6" id="KW-1185">Reference proteome</keyword>
<organism evidence="5 6">
    <name type="scientific">Oceanispirochaeta crateris</name>
    <dbReference type="NCBI Taxonomy" id="2518645"/>
    <lineage>
        <taxon>Bacteria</taxon>
        <taxon>Pseudomonadati</taxon>
        <taxon>Spirochaetota</taxon>
        <taxon>Spirochaetia</taxon>
        <taxon>Spirochaetales</taxon>
        <taxon>Spirochaetaceae</taxon>
        <taxon>Oceanispirochaeta</taxon>
    </lineage>
</organism>
<dbReference type="PANTHER" id="PTHR33867:SF1">
    <property type="entry name" value="RIBOSOME MATURATION FACTOR RIMP"/>
    <property type="match status" value="1"/>
</dbReference>
<protein>
    <recommendedName>
        <fullName evidence="3">Ribosome maturation factor RimP</fullName>
    </recommendedName>
</protein>
<dbReference type="GO" id="GO:0005829">
    <property type="term" value="C:cytosol"/>
    <property type="evidence" value="ECO:0007669"/>
    <property type="project" value="TreeGrafter"/>
</dbReference>
<accession>A0A5C1QM67</accession>
<dbReference type="EMBL" id="CP036150">
    <property type="protein sequence ID" value="QEN07654.1"/>
    <property type="molecule type" value="Genomic_DNA"/>
</dbReference>
<evidence type="ECO:0000313" key="6">
    <source>
        <dbReference type="Proteomes" id="UP000324209"/>
    </source>
</evidence>
<keyword evidence="2 3" id="KW-0690">Ribosome biogenesis</keyword>
<dbReference type="Proteomes" id="UP000324209">
    <property type="component" value="Chromosome"/>
</dbReference>
<dbReference type="AlphaFoldDB" id="A0A5C1QM67"/>
<dbReference type="InterPro" id="IPR035956">
    <property type="entry name" value="RimP_N_sf"/>
</dbReference>
<dbReference type="KEGG" id="ock:EXM22_06495"/>
<dbReference type="OrthoDB" id="361904at2"/>
<dbReference type="GO" id="GO:0006412">
    <property type="term" value="P:translation"/>
    <property type="evidence" value="ECO:0007669"/>
    <property type="project" value="TreeGrafter"/>
</dbReference>
<comment type="subcellular location">
    <subcellularLocation>
        <location evidence="3">Cytoplasm</location>
    </subcellularLocation>
</comment>
<dbReference type="InterPro" id="IPR028989">
    <property type="entry name" value="RimP_N"/>
</dbReference>
<dbReference type="Gene3D" id="3.30.300.70">
    <property type="entry name" value="RimP-like superfamily, N-terminal"/>
    <property type="match status" value="1"/>
</dbReference>
<dbReference type="GO" id="GO:0000028">
    <property type="term" value="P:ribosomal small subunit assembly"/>
    <property type="evidence" value="ECO:0007669"/>
    <property type="project" value="TreeGrafter"/>
</dbReference>
<comment type="similarity">
    <text evidence="3">Belongs to the RimP family.</text>
</comment>
<keyword evidence="1 3" id="KW-0963">Cytoplasm</keyword>
<dbReference type="Pfam" id="PF02576">
    <property type="entry name" value="RimP_N"/>
    <property type="match status" value="1"/>
</dbReference>
<dbReference type="InterPro" id="IPR003728">
    <property type="entry name" value="Ribosome_maturation_RimP"/>
</dbReference>
<proteinExistence type="inferred from homology"/>
<dbReference type="PANTHER" id="PTHR33867">
    <property type="entry name" value="RIBOSOME MATURATION FACTOR RIMP"/>
    <property type="match status" value="1"/>
</dbReference>
<evidence type="ECO:0000313" key="5">
    <source>
        <dbReference type="EMBL" id="QEN07654.1"/>
    </source>
</evidence>
<evidence type="ECO:0000256" key="2">
    <source>
        <dbReference type="ARBA" id="ARBA00022517"/>
    </source>
</evidence>
<comment type="function">
    <text evidence="3">Required for maturation of 30S ribosomal subunits.</text>
</comment>
<name>A0A5C1QM67_9SPIO</name>
<gene>
    <name evidence="3" type="primary">rimP</name>
    <name evidence="5" type="ORF">EXM22_06495</name>
</gene>
<sequence length="157" mass="17886">MAEQEGYLKDIDSRIIEDLEPVLKAMGIALVECNVAIVKQVYNIRLVIFRAEGISLKDCEDVHKIIKPRLDLLIDSRDLSLEITSPGIDRRIKSSREYDIFKGKFVKILLESSNDWISGKIVESDGVTLVLIIDDKKVSYSLDQVRKGKLDYTMEAR</sequence>